<evidence type="ECO:0008006" key="4">
    <source>
        <dbReference type="Google" id="ProtNLM"/>
    </source>
</evidence>
<keyword evidence="1" id="KW-0732">Signal</keyword>
<keyword evidence="3" id="KW-1185">Reference proteome</keyword>
<protein>
    <recommendedName>
        <fullName evidence="4">Lipoprotein</fullName>
    </recommendedName>
</protein>
<dbReference type="STRING" id="1159016.SAMN02927937_01111"/>
<evidence type="ECO:0000256" key="1">
    <source>
        <dbReference type="SAM" id="SignalP"/>
    </source>
</evidence>
<dbReference type="EMBL" id="FNXE01000011">
    <property type="protein sequence ID" value="SEH73013.1"/>
    <property type="molecule type" value="Genomic_DNA"/>
</dbReference>
<evidence type="ECO:0000313" key="3">
    <source>
        <dbReference type="Proteomes" id="UP000199634"/>
    </source>
</evidence>
<reference evidence="2 3" key="1">
    <citation type="submission" date="2016-10" db="EMBL/GenBank/DDBJ databases">
        <authorList>
            <person name="de Groot N.N."/>
        </authorList>
    </citation>
    <scope>NUCLEOTIDE SEQUENCE [LARGE SCALE GENOMIC DNA]</scope>
    <source>
        <strain evidence="2 3">CGMCC 1.10825</strain>
    </source>
</reference>
<feature type="signal peptide" evidence="1">
    <location>
        <begin position="1"/>
        <end position="22"/>
    </location>
</feature>
<dbReference type="AlphaFoldDB" id="A0A1H6KD53"/>
<organism evidence="2 3">
    <name type="scientific">Paenimyroides marinum</name>
    <dbReference type="NCBI Taxonomy" id="1159016"/>
    <lineage>
        <taxon>Bacteria</taxon>
        <taxon>Pseudomonadati</taxon>
        <taxon>Bacteroidota</taxon>
        <taxon>Flavobacteriia</taxon>
        <taxon>Flavobacteriales</taxon>
        <taxon>Flavobacteriaceae</taxon>
        <taxon>Paenimyroides</taxon>
    </lineage>
</organism>
<name>A0A1H6KD53_9FLAO</name>
<sequence>MKKIVALFTSVLLLFIYSCDKADNTYENGNNSSEKIASKPVSNRSINGGVNLQCIGSCDCAFGFDLKTGKGECTCSPCAFEIKFETINDRTLSEEDKNILKDNLFNSELFQYAIEDIKKYAIEKYNFNLDVFKKIELYHNDGTDVVIFSFLDNENNLQSVLYSRSNTISKAFRVDCTGGFECREQYNFNTNTASCSCSDCSMTVTEIKDLTINPS</sequence>
<dbReference type="PROSITE" id="PS51257">
    <property type="entry name" value="PROKAR_LIPOPROTEIN"/>
    <property type="match status" value="1"/>
</dbReference>
<proteinExistence type="predicted"/>
<gene>
    <name evidence="2" type="ORF">SAMN02927937_01111</name>
</gene>
<feature type="chain" id="PRO_5011451217" description="Lipoprotein" evidence="1">
    <location>
        <begin position="23"/>
        <end position="215"/>
    </location>
</feature>
<dbReference type="RefSeq" id="WP_091097196.1">
    <property type="nucleotide sequence ID" value="NZ_FNXE01000011.1"/>
</dbReference>
<accession>A0A1H6KD53</accession>
<dbReference type="Proteomes" id="UP000199634">
    <property type="component" value="Unassembled WGS sequence"/>
</dbReference>
<evidence type="ECO:0000313" key="2">
    <source>
        <dbReference type="EMBL" id="SEH73013.1"/>
    </source>
</evidence>